<keyword evidence="2" id="KW-1185">Reference proteome</keyword>
<dbReference type="Proteomes" id="UP001143910">
    <property type="component" value="Unassembled WGS sequence"/>
</dbReference>
<organism evidence="1 2">
    <name type="scientific">Zarea fungicola</name>
    <dbReference type="NCBI Taxonomy" id="93591"/>
    <lineage>
        <taxon>Eukaryota</taxon>
        <taxon>Fungi</taxon>
        <taxon>Dikarya</taxon>
        <taxon>Ascomycota</taxon>
        <taxon>Pezizomycotina</taxon>
        <taxon>Sordariomycetes</taxon>
        <taxon>Hypocreomycetidae</taxon>
        <taxon>Hypocreales</taxon>
        <taxon>Cordycipitaceae</taxon>
        <taxon>Zarea</taxon>
    </lineage>
</organism>
<dbReference type="EMBL" id="JANJQO010000848">
    <property type="protein sequence ID" value="KAJ2974295.1"/>
    <property type="molecule type" value="Genomic_DNA"/>
</dbReference>
<protein>
    <submittedName>
        <fullName evidence="1">Uncharacterized protein</fullName>
    </submittedName>
</protein>
<proteinExistence type="predicted"/>
<comment type="caution">
    <text evidence="1">The sequence shown here is derived from an EMBL/GenBank/DDBJ whole genome shotgun (WGS) entry which is preliminary data.</text>
</comment>
<gene>
    <name evidence="1" type="ORF">NQ176_g6135</name>
</gene>
<evidence type="ECO:0000313" key="2">
    <source>
        <dbReference type="Proteomes" id="UP001143910"/>
    </source>
</evidence>
<evidence type="ECO:0000313" key="1">
    <source>
        <dbReference type="EMBL" id="KAJ2974295.1"/>
    </source>
</evidence>
<accession>A0ACC1N4S7</accession>
<reference evidence="1" key="1">
    <citation type="submission" date="2022-08" db="EMBL/GenBank/DDBJ databases">
        <title>Genome Sequence of Lecanicillium fungicola.</title>
        <authorList>
            <person name="Buettner E."/>
        </authorList>
    </citation>
    <scope>NUCLEOTIDE SEQUENCE</scope>
    <source>
        <strain evidence="1">Babe33</strain>
    </source>
</reference>
<name>A0ACC1N4S7_9HYPO</name>
<sequence>MSSVGYQKRVRAVVQNLNRDFAEKMAFDGRRYEVVEDGEEIESGRHGLGHLTRDEYVEKIVLVIQKGRGRELPSMFNPMIVTELFKELSSPWAKIAEDHVLEVWKAIRLSLNHLVTHVADSTTVKSILASVFEPHLDSLLKVMREKLSGLLKPHQSGHPITYNHYFTESLQSIRKEREKSRLAALVREEFGIVSLVSKTTISRTMDFGQFLERLLVPREPDMDHFAASDALDCLDAYYKVAMKRFIDDVAVEVIEACLLGRLNEIMDPTSIFTMKDADIARIAEETGESRAARAELEAKLKVLESGSEICKTFAALYVDALDNENESDNMTNRFSDTGSEKLTTVSVATAGSDVDLVDSHAAEAVLIDDLVYEVEEAVEQHHAESPPETVEGVFANFSSKKSKKDKKNNKKRSVFDKLELVEPTPDDSLFSS</sequence>